<name>A0A9P6GBR7_9PLEO</name>
<dbReference type="PANTHER" id="PTHR42085:SF4">
    <property type="entry name" value="F-BOX DOMAIN-CONTAINING PROTEIN"/>
    <property type="match status" value="1"/>
</dbReference>
<protein>
    <recommendedName>
        <fullName evidence="2">2EXR domain-containing protein</fullName>
    </recommendedName>
</protein>
<dbReference type="AlphaFoldDB" id="A0A9P6GBR7"/>
<accession>A0A9P6GBR7</accession>
<dbReference type="Proteomes" id="UP000756921">
    <property type="component" value="Unassembled WGS sequence"/>
</dbReference>
<evidence type="ECO:0000259" key="2">
    <source>
        <dbReference type="Pfam" id="PF20150"/>
    </source>
</evidence>
<reference evidence="3" key="1">
    <citation type="journal article" date="2020" name="Mol. Plant Microbe Interact.">
        <title>Genome Sequence of the Biocontrol Agent Coniothyrium minitans strain Conio (IMI 134523).</title>
        <authorList>
            <person name="Patel D."/>
            <person name="Shittu T.A."/>
            <person name="Baroncelli R."/>
            <person name="Muthumeenakshi S."/>
            <person name="Osborne T.H."/>
            <person name="Janganan T.K."/>
            <person name="Sreenivasaprasad S."/>
        </authorList>
    </citation>
    <scope>NUCLEOTIDE SEQUENCE</scope>
    <source>
        <strain evidence="3">Conio</strain>
    </source>
</reference>
<dbReference type="OrthoDB" id="2951834at2759"/>
<dbReference type="InterPro" id="IPR038883">
    <property type="entry name" value="AN11006-like"/>
</dbReference>
<dbReference type="EMBL" id="WJXW01000010">
    <property type="protein sequence ID" value="KAF9732782.1"/>
    <property type="molecule type" value="Genomic_DNA"/>
</dbReference>
<keyword evidence="4" id="KW-1185">Reference proteome</keyword>
<comment type="caution">
    <text evidence="3">The sequence shown here is derived from an EMBL/GenBank/DDBJ whole genome shotgun (WGS) entry which is preliminary data.</text>
</comment>
<sequence length="307" mass="33887">MATYALYYHPNPAMVHNGANAYPTTEPSHPTLQLHTSKSIVPRPTGTEQSPRSALLDAQRQSVPSGIGSLPCPTSNQEASPFFRLPAELRNQIYTELLCPDAVNLDHLTKCKDNLSVRHYNQTSTILSTCRKTHDEATPLLYAPHIFHAHPALLTSLPHLTSSAKPVLHPRVADLISRWQICLRLDTDPQFTAAQAAAAFSGAEYLEVRVWQAQFEACDFAVLKLFTGVRGVRFARVGGDAEARLARWLEGQMMLPRGEGVWQRGGGTWQSDDACLWEGVGEVLCGRCYDKVSSLGKGAMRLQEVVR</sequence>
<dbReference type="InterPro" id="IPR045518">
    <property type="entry name" value="2EXR"/>
</dbReference>
<organism evidence="3 4">
    <name type="scientific">Paraphaeosphaeria minitans</name>
    <dbReference type="NCBI Taxonomy" id="565426"/>
    <lineage>
        <taxon>Eukaryota</taxon>
        <taxon>Fungi</taxon>
        <taxon>Dikarya</taxon>
        <taxon>Ascomycota</taxon>
        <taxon>Pezizomycotina</taxon>
        <taxon>Dothideomycetes</taxon>
        <taxon>Pleosporomycetidae</taxon>
        <taxon>Pleosporales</taxon>
        <taxon>Massarineae</taxon>
        <taxon>Didymosphaeriaceae</taxon>
        <taxon>Paraphaeosphaeria</taxon>
    </lineage>
</organism>
<feature type="region of interest" description="Disordered" evidence="1">
    <location>
        <begin position="19"/>
        <end position="52"/>
    </location>
</feature>
<proteinExistence type="predicted"/>
<gene>
    <name evidence="3" type="ORF">PMIN01_09640</name>
</gene>
<dbReference type="PANTHER" id="PTHR42085">
    <property type="entry name" value="F-BOX DOMAIN-CONTAINING PROTEIN"/>
    <property type="match status" value="1"/>
</dbReference>
<feature type="compositionally biased region" description="Polar residues" evidence="1">
    <location>
        <begin position="22"/>
        <end position="39"/>
    </location>
</feature>
<evidence type="ECO:0000256" key="1">
    <source>
        <dbReference type="SAM" id="MobiDB-lite"/>
    </source>
</evidence>
<evidence type="ECO:0000313" key="3">
    <source>
        <dbReference type="EMBL" id="KAF9732782.1"/>
    </source>
</evidence>
<evidence type="ECO:0000313" key="4">
    <source>
        <dbReference type="Proteomes" id="UP000756921"/>
    </source>
</evidence>
<dbReference type="Pfam" id="PF20150">
    <property type="entry name" value="2EXR"/>
    <property type="match status" value="1"/>
</dbReference>
<feature type="domain" description="2EXR" evidence="2">
    <location>
        <begin position="81"/>
        <end position="145"/>
    </location>
</feature>